<comment type="caution">
    <text evidence="2">The sequence shown here is derived from an EMBL/GenBank/DDBJ whole genome shotgun (WGS) entry which is preliminary data.</text>
</comment>
<keyword evidence="1" id="KW-0472">Membrane</keyword>
<dbReference type="Pfam" id="PF11196">
    <property type="entry name" value="DUF2834"/>
    <property type="match status" value="1"/>
</dbReference>
<evidence type="ECO:0000313" key="2">
    <source>
        <dbReference type="EMBL" id="GET37245.1"/>
    </source>
</evidence>
<proteinExistence type="predicted"/>
<dbReference type="AlphaFoldDB" id="A0AAV3X972"/>
<feature type="transmembrane region" description="Helical" evidence="1">
    <location>
        <begin position="62"/>
        <end position="79"/>
    </location>
</feature>
<sequence>MANDRTEKYSHKQLASWRLASAVQPTIVITSNLGYYNFQFFANAGWLDFVNESSANLAAKSVSLDLFIATVAGSTWMYLESKRVGIKLGWLYILIGILVAFAFALPLFFFRREIDL</sequence>
<evidence type="ECO:0000313" key="3">
    <source>
        <dbReference type="Proteomes" id="UP001050975"/>
    </source>
</evidence>
<organism evidence="2 3">
    <name type="scientific">Microseira wollei NIES-4236</name>
    <dbReference type="NCBI Taxonomy" id="2530354"/>
    <lineage>
        <taxon>Bacteria</taxon>
        <taxon>Bacillati</taxon>
        <taxon>Cyanobacteriota</taxon>
        <taxon>Cyanophyceae</taxon>
        <taxon>Oscillatoriophycideae</taxon>
        <taxon>Aerosakkonematales</taxon>
        <taxon>Aerosakkonemataceae</taxon>
        <taxon>Microseira</taxon>
    </lineage>
</organism>
<keyword evidence="3" id="KW-1185">Reference proteome</keyword>
<evidence type="ECO:0000256" key="1">
    <source>
        <dbReference type="SAM" id="Phobius"/>
    </source>
</evidence>
<dbReference type="Proteomes" id="UP001050975">
    <property type="component" value="Unassembled WGS sequence"/>
</dbReference>
<keyword evidence="1" id="KW-1133">Transmembrane helix</keyword>
<feature type="transmembrane region" description="Helical" evidence="1">
    <location>
        <begin position="91"/>
        <end position="110"/>
    </location>
</feature>
<name>A0AAV3X972_9CYAN</name>
<dbReference type="InterPro" id="IPR021362">
    <property type="entry name" value="DUF2834"/>
</dbReference>
<protein>
    <submittedName>
        <fullName evidence="2">Membrane protein</fullName>
    </submittedName>
</protein>
<gene>
    <name evidence="2" type="ORF">MiSe_19980</name>
</gene>
<dbReference type="RefSeq" id="WP_226578398.1">
    <property type="nucleotide sequence ID" value="NZ_BLAY01000025.1"/>
</dbReference>
<reference evidence="2" key="1">
    <citation type="submission" date="2019-10" db="EMBL/GenBank/DDBJ databases">
        <title>Draft genome sequece of Microseira wollei NIES-4236.</title>
        <authorList>
            <person name="Yamaguchi H."/>
            <person name="Suzuki S."/>
            <person name="Kawachi M."/>
        </authorList>
    </citation>
    <scope>NUCLEOTIDE SEQUENCE</scope>
    <source>
        <strain evidence="2">NIES-4236</strain>
    </source>
</reference>
<dbReference type="EMBL" id="BLAY01000025">
    <property type="protein sequence ID" value="GET37245.1"/>
    <property type="molecule type" value="Genomic_DNA"/>
</dbReference>
<keyword evidence="1" id="KW-0812">Transmembrane</keyword>
<accession>A0AAV3X972</accession>